<evidence type="ECO:0000313" key="1">
    <source>
        <dbReference type="EMBL" id="HAS6679651.1"/>
    </source>
</evidence>
<reference evidence="1" key="1">
    <citation type="journal article" date="2018" name="Genome Biol.">
        <title>SKESA: strategic k-mer extension for scrupulous assemblies.</title>
        <authorList>
            <person name="Souvorov A."/>
            <person name="Agarwala R."/>
            <person name="Lipman D.J."/>
        </authorList>
    </citation>
    <scope>NUCLEOTIDE SEQUENCE</scope>
    <source>
        <strain evidence="1">1930</strain>
    </source>
</reference>
<dbReference type="EMBL" id="VRMQ01000010">
    <property type="protein sequence ID" value="TXN13707.1"/>
    <property type="molecule type" value="Genomic_DNA"/>
</dbReference>
<reference evidence="1" key="4">
    <citation type="submission" date="2019-12" db="EMBL/GenBank/DDBJ databases">
        <authorList>
            <consortium name="NCBI Pathogen Detection Project"/>
        </authorList>
    </citation>
    <scope>NUCLEOTIDE SEQUENCE</scope>
    <source>
        <strain evidence="1">1930</strain>
    </source>
</reference>
<sequence>MPFCSLECFCFLFPARYSAVELSNHTRLENMVTIFLN</sequence>
<dbReference type="EMBL" id="DACQKT010000016">
    <property type="protein sequence ID" value="HAS6679651.1"/>
    <property type="molecule type" value="Genomic_DNA"/>
</dbReference>
<dbReference type="EMBL" id="CP034298">
    <property type="protein sequence ID" value="QHH07863.1"/>
    <property type="molecule type" value="Genomic_DNA"/>
</dbReference>
<dbReference type="AlphaFoldDB" id="A0A2S1MDY8"/>
<gene>
    <name evidence="2" type="ORF">EHC69_00025</name>
    <name evidence="3" type="ORF">FVP01_22450</name>
    <name evidence="1" type="ORF">I7278_22965</name>
</gene>
<reference evidence="3 4" key="3">
    <citation type="submission" date="2019-08" db="EMBL/GenBank/DDBJ databases">
        <title>Emerging of two pre-pandemic pathogenic O4:KUT lineages of Vibrio parahaemolyticus in coastal eastern China.</title>
        <authorList>
            <person name="Yu H."/>
        </authorList>
    </citation>
    <scope>NUCLEOTIDE SEQUENCE [LARGE SCALE GENOMIC DNA]</scope>
    <source>
        <strain evidence="3 4">HZ17-383</strain>
    </source>
</reference>
<accession>A0A2S1MDY8</accession>
<evidence type="ECO:0000313" key="3">
    <source>
        <dbReference type="EMBL" id="TXN13707.1"/>
    </source>
</evidence>
<dbReference type="Proteomes" id="UP000856022">
    <property type="component" value="Unassembled WGS sequence"/>
</dbReference>
<dbReference type="Proteomes" id="UP000464718">
    <property type="component" value="Chromosome i"/>
</dbReference>
<protein>
    <submittedName>
        <fullName evidence="1">Uncharacterized protein</fullName>
    </submittedName>
</protein>
<evidence type="ECO:0000313" key="4">
    <source>
        <dbReference type="Proteomes" id="UP000321504"/>
    </source>
</evidence>
<dbReference type="Proteomes" id="UP000321504">
    <property type="component" value="Unassembled WGS sequence"/>
</dbReference>
<evidence type="ECO:0000313" key="2">
    <source>
        <dbReference type="EMBL" id="QHH07863.1"/>
    </source>
</evidence>
<organism evidence="1">
    <name type="scientific">Vibrio parahaemolyticus</name>
    <dbReference type="NCBI Taxonomy" id="670"/>
    <lineage>
        <taxon>Bacteria</taxon>
        <taxon>Pseudomonadati</taxon>
        <taxon>Pseudomonadota</taxon>
        <taxon>Gammaproteobacteria</taxon>
        <taxon>Vibrionales</taxon>
        <taxon>Vibrionaceae</taxon>
        <taxon>Vibrio</taxon>
    </lineage>
</organism>
<name>A0A2S1MDY8_VIBPH</name>
<evidence type="ECO:0000313" key="5">
    <source>
        <dbReference type="Proteomes" id="UP000464718"/>
    </source>
</evidence>
<reference evidence="2 5" key="2">
    <citation type="submission" date="2018-12" db="EMBL/GenBank/DDBJ databases">
        <title>Genomic insights into the evolutionary origins and pathogenicity of five Vibrio parahaemolyticus strains isolated from the shrimp with acute hepatopancreatic necrosis disease (AHPND).</title>
        <authorList>
            <person name="Yang Q."/>
            <person name="Dong X."/>
            <person name="Xie G."/>
            <person name="Fu S."/>
            <person name="Zou P."/>
            <person name="Sun J."/>
            <person name="Wang Y."/>
            <person name="Huang J."/>
        </authorList>
    </citation>
    <scope>NUCLEOTIDE SEQUENCE [LARGE SCALE GENOMIC DNA]</scope>
    <source>
        <strain evidence="2 5">20160303005-1</strain>
    </source>
</reference>
<proteinExistence type="predicted"/>